<gene>
    <name evidence="2" type="ORF">I7I53_07369</name>
</gene>
<dbReference type="EMBL" id="CP069103">
    <property type="protein sequence ID" value="QSS51913.1"/>
    <property type="molecule type" value="Genomic_DNA"/>
</dbReference>
<reference evidence="2" key="1">
    <citation type="submission" date="2021-01" db="EMBL/GenBank/DDBJ databases">
        <title>Chromosome-level genome assembly of a human fungal pathogen reveals clustering of transcriptionally co-regulated genes.</title>
        <authorList>
            <person name="Voorhies M."/>
            <person name="Cohen S."/>
            <person name="Shea T.P."/>
            <person name="Petrus S."/>
            <person name="Munoz J.F."/>
            <person name="Poplawski S."/>
            <person name="Goldman W.E."/>
            <person name="Michael T."/>
            <person name="Cuomo C.A."/>
            <person name="Sil A."/>
            <person name="Beyhan S."/>
        </authorList>
    </citation>
    <scope>NUCLEOTIDE SEQUENCE</scope>
    <source>
        <strain evidence="2">H88</strain>
    </source>
</reference>
<feature type="region of interest" description="Disordered" evidence="1">
    <location>
        <begin position="1"/>
        <end position="23"/>
    </location>
</feature>
<evidence type="ECO:0000256" key="1">
    <source>
        <dbReference type="SAM" id="MobiDB-lite"/>
    </source>
</evidence>
<dbReference type="VEuPathDB" id="FungiDB:I7I53_07369"/>
<protein>
    <submittedName>
        <fullName evidence="2">Uncharacterized protein</fullName>
    </submittedName>
</protein>
<organism evidence="2 3">
    <name type="scientific">Ajellomyces capsulatus (strain H88)</name>
    <name type="common">Darling's disease fungus</name>
    <name type="synonym">Histoplasma capsulatum</name>
    <dbReference type="NCBI Taxonomy" id="544711"/>
    <lineage>
        <taxon>Eukaryota</taxon>
        <taxon>Fungi</taxon>
        <taxon>Dikarya</taxon>
        <taxon>Ascomycota</taxon>
        <taxon>Pezizomycotina</taxon>
        <taxon>Eurotiomycetes</taxon>
        <taxon>Eurotiomycetidae</taxon>
        <taxon>Onygenales</taxon>
        <taxon>Ajellomycetaceae</taxon>
        <taxon>Histoplasma</taxon>
    </lineage>
</organism>
<dbReference type="AlphaFoldDB" id="A0A8A1LGZ7"/>
<evidence type="ECO:0000313" key="2">
    <source>
        <dbReference type="EMBL" id="QSS51913.1"/>
    </source>
</evidence>
<dbReference type="Proteomes" id="UP000663419">
    <property type="component" value="Chromosome 2"/>
</dbReference>
<accession>A0A8A1LGZ7</accession>
<evidence type="ECO:0000313" key="3">
    <source>
        <dbReference type="Proteomes" id="UP000663419"/>
    </source>
</evidence>
<sequence length="146" mass="16320">MKPHSCTPAENIKPIKSLSSDNMSRQVADSLKRLRNWVFAAPSRVTKIATGEGISGTRAAPTQSGNNDTSIGGRLDHDETYEKDGKRYKRYKFQINKTADNPTLRQFANQDSHRVWAQADLEIGATPDKEAVEKLFDDMQSGLERP</sequence>
<feature type="compositionally biased region" description="Polar residues" evidence="1">
    <location>
        <begin position="60"/>
        <end position="70"/>
    </location>
</feature>
<feature type="region of interest" description="Disordered" evidence="1">
    <location>
        <begin position="51"/>
        <end position="79"/>
    </location>
</feature>
<proteinExistence type="predicted"/>
<name>A0A8A1LGZ7_AJEC8</name>